<evidence type="ECO:0000313" key="5">
    <source>
        <dbReference type="Proteomes" id="UP000308133"/>
    </source>
</evidence>
<dbReference type="EMBL" id="PTQR01000107">
    <property type="protein sequence ID" value="TKX19674.1"/>
    <property type="molecule type" value="Genomic_DNA"/>
</dbReference>
<feature type="binding site" evidence="2">
    <location>
        <begin position="7"/>
        <end position="14"/>
    </location>
    <ligand>
        <name>substrate</name>
    </ligand>
</feature>
<evidence type="ECO:0000256" key="3">
    <source>
        <dbReference type="SAM" id="MobiDB-lite"/>
    </source>
</evidence>
<dbReference type="GO" id="GO:0043456">
    <property type="term" value="P:regulation of pentose-phosphate shunt"/>
    <property type="evidence" value="ECO:0007669"/>
    <property type="project" value="TreeGrafter"/>
</dbReference>
<sequence>MLIFFIRHGETVDNVAGVYAGVRDSELTNHGILQARQLGDYLKQSRCSIRLIFASPLQRARRTAEAILDAQSKTQCASAAGCTTSPDRTSTNLVKTPLIMEQDFGFYEGKPFYARSADSQKTGKAAHYDKHKQDPGFQDVETAESMAKRCDKFLDEFLLPAVHEDCIEDTGVAVVAHGIILSHLWRRFLLRLSKRSITIAPEVTAAKGQIILEHLGGWSNTGFLEVQLLRKKLVGGNSMQAATSVTAQAARQDRLGADSILVTDENATLAQVQDVPGSSLLASPVPTSTEAVADPTIPDLDSQSMPPPQKTLADYDITILTVNGQEHMKGVKRARGGIGSAKFDEGQKSLDSFFKRAKK</sequence>
<dbReference type="CDD" id="cd07067">
    <property type="entry name" value="HP_PGM_like"/>
    <property type="match status" value="1"/>
</dbReference>
<comment type="caution">
    <text evidence="4">The sequence shown here is derived from an EMBL/GenBank/DDBJ whole genome shotgun (WGS) entry which is preliminary data.</text>
</comment>
<name>A0A4U7AVI2_9PEZI</name>
<proteinExistence type="predicted"/>
<protein>
    <recommendedName>
        <fullName evidence="6">Phosphoglycerate mutase-like protein</fullName>
    </recommendedName>
</protein>
<dbReference type="InterPro" id="IPR051695">
    <property type="entry name" value="Phosphoglycerate_Mutase"/>
</dbReference>
<dbReference type="PANTHER" id="PTHR46517:SF1">
    <property type="entry name" value="FRUCTOSE-2,6-BISPHOSPHATASE TIGAR"/>
    <property type="match status" value="1"/>
</dbReference>
<gene>
    <name evidence="4" type="ORF">C1H76_8120</name>
</gene>
<dbReference type="InterPro" id="IPR029033">
    <property type="entry name" value="His_PPase_superfam"/>
</dbReference>
<evidence type="ECO:0000256" key="2">
    <source>
        <dbReference type="PIRSR" id="PIRSR613078-2"/>
    </source>
</evidence>
<dbReference type="Gene3D" id="3.40.50.1240">
    <property type="entry name" value="Phosphoglycerate mutase-like"/>
    <property type="match status" value="1"/>
</dbReference>
<organism evidence="4 5">
    <name type="scientific">Elsinoe australis</name>
    <dbReference type="NCBI Taxonomy" id="40998"/>
    <lineage>
        <taxon>Eukaryota</taxon>
        <taxon>Fungi</taxon>
        <taxon>Dikarya</taxon>
        <taxon>Ascomycota</taxon>
        <taxon>Pezizomycotina</taxon>
        <taxon>Dothideomycetes</taxon>
        <taxon>Dothideomycetidae</taxon>
        <taxon>Myriangiales</taxon>
        <taxon>Elsinoaceae</taxon>
        <taxon>Elsinoe</taxon>
    </lineage>
</organism>
<dbReference type="GO" id="GO:0045820">
    <property type="term" value="P:negative regulation of glycolytic process"/>
    <property type="evidence" value="ECO:0007669"/>
    <property type="project" value="TreeGrafter"/>
</dbReference>
<evidence type="ECO:0000256" key="1">
    <source>
        <dbReference type="ARBA" id="ARBA00022801"/>
    </source>
</evidence>
<dbReference type="SMART" id="SM00855">
    <property type="entry name" value="PGAM"/>
    <property type="match status" value="1"/>
</dbReference>
<keyword evidence="1" id="KW-0378">Hydrolase</keyword>
<dbReference type="Proteomes" id="UP000308133">
    <property type="component" value="Unassembled WGS sequence"/>
</dbReference>
<accession>A0A4U7AVI2</accession>
<reference evidence="4 5" key="1">
    <citation type="submission" date="2018-02" db="EMBL/GenBank/DDBJ databases">
        <title>Draft genome sequences of Elsinoe sp., causing black scab on jojoba.</title>
        <authorList>
            <person name="Stodart B."/>
            <person name="Jeffress S."/>
            <person name="Ash G."/>
            <person name="Arun Chinnappa K."/>
        </authorList>
    </citation>
    <scope>NUCLEOTIDE SEQUENCE [LARGE SCALE GENOMIC DNA]</scope>
    <source>
        <strain evidence="4 5">Hillstone_2</strain>
    </source>
</reference>
<evidence type="ECO:0000313" key="4">
    <source>
        <dbReference type="EMBL" id="TKX19674.1"/>
    </source>
</evidence>
<feature type="binding site" evidence="2">
    <location>
        <position position="59"/>
    </location>
    <ligand>
        <name>substrate</name>
    </ligand>
</feature>
<feature type="region of interest" description="Disordered" evidence="3">
    <location>
        <begin position="281"/>
        <end position="309"/>
    </location>
</feature>
<evidence type="ECO:0008006" key="6">
    <source>
        <dbReference type="Google" id="ProtNLM"/>
    </source>
</evidence>
<dbReference type="PANTHER" id="PTHR46517">
    <property type="entry name" value="FRUCTOSE-2,6-BISPHOSPHATASE TIGAR"/>
    <property type="match status" value="1"/>
</dbReference>
<dbReference type="GO" id="GO:0004331">
    <property type="term" value="F:fructose-2,6-bisphosphate 2-phosphatase activity"/>
    <property type="evidence" value="ECO:0007669"/>
    <property type="project" value="TreeGrafter"/>
</dbReference>
<dbReference type="GO" id="GO:0005829">
    <property type="term" value="C:cytosol"/>
    <property type="evidence" value="ECO:0007669"/>
    <property type="project" value="TreeGrafter"/>
</dbReference>
<dbReference type="SUPFAM" id="SSF53254">
    <property type="entry name" value="Phosphoglycerate mutase-like"/>
    <property type="match status" value="1"/>
</dbReference>
<dbReference type="InterPro" id="IPR013078">
    <property type="entry name" value="His_Pase_superF_clade-1"/>
</dbReference>
<dbReference type="AlphaFoldDB" id="A0A4U7AVI2"/>
<dbReference type="Pfam" id="PF00300">
    <property type="entry name" value="His_Phos_1"/>
    <property type="match status" value="1"/>
</dbReference>